<name>A0A1T4K7N0_9HYPH</name>
<dbReference type="STRING" id="225324.SAMN02745126_00788"/>
<protein>
    <submittedName>
        <fullName evidence="2">Uncharacterized protein</fullName>
    </submittedName>
</protein>
<organism evidence="2 3">
    <name type="scientific">Enhydrobacter aerosaccus</name>
    <dbReference type="NCBI Taxonomy" id="225324"/>
    <lineage>
        <taxon>Bacteria</taxon>
        <taxon>Pseudomonadati</taxon>
        <taxon>Pseudomonadota</taxon>
        <taxon>Alphaproteobacteria</taxon>
        <taxon>Hyphomicrobiales</taxon>
        <taxon>Enhydrobacter</taxon>
    </lineage>
</organism>
<keyword evidence="3" id="KW-1185">Reference proteome</keyword>
<dbReference type="Proteomes" id="UP000190092">
    <property type="component" value="Unassembled WGS sequence"/>
</dbReference>
<dbReference type="RefSeq" id="WP_139373711.1">
    <property type="nucleotide sequence ID" value="NZ_FUWJ01000001.1"/>
</dbReference>
<dbReference type="AlphaFoldDB" id="A0A1T4K7N0"/>
<keyword evidence="1" id="KW-0812">Transmembrane</keyword>
<dbReference type="Pfam" id="PF20082">
    <property type="entry name" value="DUF6476"/>
    <property type="match status" value="1"/>
</dbReference>
<feature type="transmembrane region" description="Helical" evidence="1">
    <location>
        <begin position="12"/>
        <end position="33"/>
    </location>
</feature>
<sequence length="111" mass="11301">MAPSAQAHAPRWLKVLVIVMGAVIVTGFIVVTAETIRRMSTSGSSQSPAGGAPFAQRIALPSGAQVLSMTAVGDRLVVHVEGPDGLPTAYVIDPRTGALLGTIAFPPGAAR</sequence>
<evidence type="ECO:0000256" key="1">
    <source>
        <dbReference type="SAM" id="Phobius"/>
    </source>
</evidence>
<keyword evidence="1" id="KW-1133">Transmembrane helix</keyword>
<keyword evidence="1" id="KW-0472">Membrane</keyword>
<dbReference type="EMBL" id="FUWJ01000001">
    <property type="protein sequence ID" value="SJZ38419.1"/>
    <property type="molecule type" value="Genomic_DNA"/>
</dbReference>
<proteinExistence type="predicted"/>
<dbReference type="InterPro" id="IPR045519">
    <property type="entry name" value="DUF6476"/>
</dbReference>
<gene>
    <name evidence="2" type="ORF">SAMN02745126_00788</name>
</gene>
<evidence type="ECO:0000313" key="2">
    <source>
        <dbReference type="EMBL" id="SJZ38419.1"/>
    </source>
</evidence>
<reference evidence="3" key="1">
    <citation type="submission" date="2017-02" db="EMBL/GenBank/DDBJ databases">
        <authorList>
            <person name="Varghese N."/>
            <person name="Submissions S."/>
        </authorList>
    </citation>
    <scope>NUCLEOTIDE SEQUENCE [LARGE SCALE GENOMIC DNA]</scope>
    <source>
        <strain evidence="3">ATCC 27094</strain>
    </source>
</reference>
<accession>A0A1T4K7N0</accession>
<dbReference type="OrthoDB" id="7360110at2"/>
<evidence type="ECO:0000313" key="3">
    <source>
        <dbReference type="Proteomes" id="UP000190092"/>
    </source>
</evidence>